<dbReference type="Pfam" id="PF13450">
    <property type="entry name" value="NAD_binding_8"/>
    <property type="match status" value="1"/>
</dbReference>
<evidence type="ECO:0000313" key="1">
    <source>
        <dbReference type="EMBL" id="MBL4951843.1"/>
    </source>
</evidence>
<dbReference type="PRINTS" id="PR00419">
    <property type="entry name" value="ADXRDTASE"/>
</dbReference>
<accession>A0ABS1TKX8</accession>
<proteinExistence type="predicted"/>
<dbReference type="Gene3D" id="3.90.660.10">
    <property type="match status" value="1"/>
</dbReference>
<gene>
    <name evidence="1" type="ORF">JK635_06315</name>
</gene>
<name>A0ABS1TKX8_9BACI</name>
<dbReference type="PANTHER" id="PTHR16128:SF5">
    <property type="entry name" value="FAD_NAD(P)-BINDING OXIDOREDUCTASE FAMILY PROTEIN"/>
    <property type="match status" value="1"/>
</dbReference>
<evidence type="ECO:0000313" key="2">
    <source>
        <dbReference type="Proteomes" id="UP000623967"/>
    </source>
</evidence>
<dbReference type="InterPro" id="IPR036188">
    <property type="entry name" value="FAD/NAD-bd_sf"/>
</dbReference>
<dbReference type="Proteomes" id="UP000623967">
    <property type="component" value="Unassembled WGS sequence"/>
</dbReference>
<comment type="caution">
    <text evidence="1">The sequence shown here is derived from an EMBL/GenBank/DDBJ whole genome shotgun (WGS) entry which is preliminary data.</text>
</comment>
<dbReference type="PANTHER" id="PTHR16128">
    <property type="entry name" value="FAD/NAD(P)-BINDING OXIDOREDUCTASE FAMILY PROTEIN"/>
    <property type="match status" value="1"/>
</dbReference>
<dbReference type="Gene3D" id="3.50.50.60">
    <property type="entry name" value="FAD/NAD(P)-binding domain"/>
    <property type="match status" value="1"/>
</dbReference>
<feature type="non-terminal residue" evidence="1">
    <location>
        <position position="92"/>
    </location>
</feature>
<keyword evidence="2" id="KW-1185">Reference proteome</keyword>
<sequence length="92" mass="9940">MHIAIIGAGLAGLSCARELLAARHTVTIYEKHPDVGGRTRTCETEVGGLDFGAQYFTAQSDAFQKRVAAWRKAGWVAPWGGKLVRLEDGKAQ</sequence>
<reference evidence="1 2" key="1">
    <citation type="submission" date="2021-01" db="EMBL/GenBank/DDBJ databases">
        <title>Genome public.</title>
        <authorList>
            <person name="Liu C."/>
            <person name="Sun Q."/>
        </authorList>
    </citation>
    <scope>NUCLEOTIDE SEQUENCE [LARGE SCALE GENOMIC DNA]</scope>
    <source>
        <strain evidence="1 2">YIM B02564</strain>
    </source>
</reference>
<protein>
    <submittedName>
        <fullName evidence="1">FAD-dependent oxidoreductase</fullName>
    </submittedName>
</protein>
<dbReference type="SUPFAM" id="SSF51905">
    <property type="entry name" value="FAD/NAD(P)-binding domain"/>
    <property type="match status" value="1"/>
</dbReference>
<dbReference type="EMBL" id="JAESWB010000105">
    <property type="protein sequence ID" value="MBL4951843.1"/>
    <property type="molecule type" value="Genomic_DNA"/>
</dbReference>
<organism evidence="1 2">
    <name type="scientific">Neobacillus paridis</name>
    <dbReference type="NCBI Taxonomy" id="2803862"/>
    <lineage>
        <taxon>Bacteria</taxon>
        <taxon>Bacillati</taxon>
        <taxon>Bacillota</taxon>
        <taxon>Bacilli</taxon>
        <taxon>Bacillales</taxon>
        <taxon>Bacillaceae</taxon>
        <taxon>Neobacillus</taxon>
    </lineage>
</organism>